<proteinExistence type="predicted"/>
<evidence type="ECO:0000313" key="3">
    <source>
        <dbReference type="Proteomes" id="UP000306196"/>
    </source>
</evidence>
<dbReference type="RefSeq" id="WP_138088137.1">
    <property type="nucleotide sequence ID" value="NZ_VAUV01000017.1"/>
</dbReference>
<dbReference type="AlphaFoldDB" id="A0A5R8K9M7"/>
<name>A0A5R8K9M7_9BACT</name>
<feature type="region of interest" description="Disordered" evidence="1">
    <location>
        <begin position="208"/>
        <end position="285"/>
    </location>
</feature>
<evidence type="ECO:0000313" key="2">
    <source>
        <dbReference type="EMBL" id="TLD69008.1"/>
    </source>
</evidence>
<evidence type="ECO:0000256" key="1">
    <source>
        <dbReference type="SAM" id="MobiDB-lite"/>
    </source>
</evidence>
<sequence length="285" mass="30994">MNKDKSRAEHFWQVLAGLTMTLMVMGTPACNTTGGNEAGDQSGSDGETGAGAGSGAVDVAFLLSMNFDEARKISPKHLDMSPYCRMAADNIEVLRQTPEGVPLRVRATGRVFLEVAGNPAIVALGQEAYVDRAVEVILRGRPLMRRGRSLVEGLKDDTVFYVGGSRLQVIGSHRIHPWEDQPVQAAMTSGGNAPSVRRQEGSFNVTPTWRKSWQQGPNPLLPALSPEDIPSEMRASPLLPPPDEDDQPKLPGENVTPNVDPEETTTRSLGRRLGEEKPPRVRRVQ</sequence>
<gene>
    <name evidence="2" type="ORF">FEM03_20325</name>
</gene>
<accession>A0A5R8K9M7</accession>
<protein>
    <submittedName>
        <fullName evidence="2">Uncharacterized protein</fullName>
    </submittedName>
</protein>
<comment type="caution">
    <text evidence="2">The sequence shown here is derived from an EMBL/GenBank/DDBJ whole genome shotgun (WGS) entry which is preliminary data.</text>
</comment>
<reference evidence="2 3" key="1">
    <citation type="submission" date="2019-05" db="EMBL/GenBank/DDBJ databases">
        <title>Verrucobacter flavum gen. nov., sp. nov. a new member of the family Verrucomicrobiaceae.</title>
        <authorList>
            <person name="Szuroczki S."/>
            <person name="Abbaszade G."/>
            <person name="Szabo A."/>
            <person name="Felfoldi T."/>
            <person name="Schumann P."/>
            <person name="Boka K."/>
            <person name="Keki Z."/>
            <person name="Toumi M."/>
            <person name="Toth E."/>
        </authorList>
    </citation>
    <scope>NUCLEOTIDE SEQUENCE [LARGE SCALE GENOMIC DNA]</scope>
    <source>
        <strain evidence="2 3">MG-N-17</strain>
    </source>
</reference>
<organism evidence="2 3">
    <name type="scientific">Phragmitibacter flavus</name>
    <dbReference type="NCBI Taxonomy" id="2576071"/>
    <lineage>
        <taxon>Bacteria</taxon>
        <taxon>Pseudomonadati</taxon>
        <taxon>Verrucomicrobiota</taxon>
        <taxon>Verrucomicrobiia</taxon>
        <taxon>Verrucomicrobiales</taxon>
        <taxon>Verrucomicrobiaceae</taxon>
        <taxon>Phragmitibacter</taxon>
    </lineage>
</organism>
<feature type="compositionally biased region" description="Polar residues" evidence="1">
    <location>
        <begin position="208"/>
        <end position="217"/>
    </location>
</feature>
<dbReference type="Proteomes" id="UP000306196">
    <property type="component" value="Unassembled WGS sequence"/>
</dbReference>
<keyword evidence="3" id="KW-1185">Reference proteome</keyword>
<dbReference type="EMBL" id="VAUV01000017">
    <property type="protein sequence ID" value="TLD69008.1"/>
    <property type="molecule type" value="Genomic_DNA"/>
</dbReference>
<dbReference type="OrthoDB" id="193554at2"/>